<evidence type="ECO:0000313" key="11">
    <source>
        <dbReference type="Proteomes" id="UP000886885"/>
    </source>
</evidence>
<evidence type="ECO:0000313" key="10">
    <source>
        <dbReference type="EMBL" id="KAG6748959.1"/>
    </source>
</evidence>
<dbReference type="CDD" id="cd04301">
    <property type="entry name" value="NAT_SF"/>
    <property type="match status" value="1"/>
</dbReference>
<dbReference type="EMBL" id="JAAWWB010000027">
    <property type="protein sequence ID" value="KAG6748959.1"/>
    <property type="molecule type" value="Genomic_DNA"/>
</dbReference>
<dbReference type="Pfam" id="PF00696">
    <property type="entry name" value="AA_kinase"/>
    <property type="match status" value="1"/>
</dbReference>
<comment type="catalytic activity">
    <reaction evidence="8">
        <text>L-glutamate + acetyl-CoA = N-acetyl-L-glutamate + CoA + H(+)</text>
        <dbReference type="Rhea" id="RHEA:24292"/>
        <dbReference type="ChEBI" id="CHEBI:15378"/>
        <dbReference type="ChEBI" id="CHEBI:29985"/>
        <dbReference type="ChEBI" id="CHEBI:44337"/>
        <dbReference type="ChEBI" id="CHEBI:57287"/>
        <dbReference type="ChEBI" id="CHEBI:57288"/>
        <dbReference type="EC" id="2.3.1.1"/>
    </reaction>
</comment>
<name>A0A8X8CDJ9_POPTO</name>
<dbReference type="GO" id="GO:0005737">
    <property type="term" value="C:cytoplasm"/>
    <property type="evidence" value="ECO:0007669"/>
    <property type="project" value="InterPro"/>
</dbReference>
<evidence type="ECO:0000256" key="3">
    <source>
        <dbReference type="ARBA" id="ARBA00012697"/>
    </source>
</evidence>
<evidence type="ECO:0000256" key="1">
    <source>
        <dbReference type="ARBA" id="ARBA00004925"/>
    </source>
</evidence>
<keyword evidence="5" id="KW-0028">Amino-acid biosynthesis</keyword>
<comment type="pathway">
    <text evidence="1">Amino-acid biosynthesis; L-arginine biosynthesis; N(2)-acetyl-L-ornithine from L-glutamate: step 1/4.</text>
</comment>
<evidence type="ECO:0000256" key="8">
    <source>
        <dbReference type="ARBA" id="ARBA00048372"/>
    </source>
</evidence>
<keyword evidence="7" id="KW-0012">Acyltransferase</keyword>
<keyword evidence="11" id="KW-1185">Reference proteome</keyword>
<organism evidence="10 11">
    <name type="scientific">Populus tomentosa</name>
    <name type="common">Chinese white poplar</name>
    <dbReference type="NCBI Taxonomy" id="118781"/>
    <lineage>
        <taxon>Eukaryota</taxon>
        <taxon>Viridiplantae</taxon>
        <taxon>Streptophyta</taxon>
        <taxon>Embryophyta</taxon>
        <taxon>Tracheophyta</taxon>
        <taxon>Spermatophyta</taxon>
        <taxon>Magnoliopsida</taxon>
        <taxon>eudicotyledons</taxon>
        <taxon>Gunneridae</taxon>
        <taxon>Pentapetalae</taxon>
        <taxon>rosids</taxon>
        <taxon>fabids</taxon>
        <taxon>Malpighiales</taxon>
        <taxon>Salicaceae</taxon>
        <taxon>Saliceae</taxon>
        <taxon>Populus</taxon>
    </lineage>
</organism>
<evidence type="ECO:0000259" key="9">
    <source>
        <dbReference type="PROSITE" id="PS51186"/>
    </source>
</evidence>
<evidence type="ECO:0000256" key="4">
    <source>
        <dbReference type="ARBA" id="ARBA00022571"/>
    </source>
</evidence>
<comment type="similarity">
    <text evidence="2">Belongs to the acetyltransferase family. ArgA subfamily.</text>
</comment>
<dbReference type="OrthoDB" id="438291at2759"/>
<dbReference type="Pfam" id="PF00583">
    <property type="entry name" value="Acetyltransf_1"/>
    <property type="match status" value="1"/>
</dbReference>
<dbReference type="InterPro" id="IPR001048">
    <property type="entry name" value="Asp/Glu/Uridylate_kinase"/>
</dbReference>
<dbReference type="CDD" id="cd04237">
    <property type="entry name" value="AAK_NAGS-ABP"/>
    <property type="match status" value="1"/>
</dbReference>
<dbReference type="PANTHER" id="PTHR30602:SF12">
    <property type="entry name" value="AMINO-ACID ACETYLTRANSFERASE NAGS1, CHLOROPLASTIC-RELATED"/>
    <property type="match status" value="1"/>
</dbReference>
<sequence>METMATFKPSLPWGLLQNHWETTSSSSSCHDTSSFSSHCYQGNMFCHGLKLKPKRNLRIREGLGIQGCSCKRTRCTEAHCNVSEDEKNFVEILREAQPCINLLKDRTFVVMLCGEVIESPFLDTILKSAAFVRSEGSVGMTINSSNEGGWSSKLASRRKVFGETGSGSIEEGYNSVEDKQFVKWFREAWPYLWAHRGSTFVVIISGETVSSPFLDSILKATFLHHLGIKFVLVPGTHVQIDSLLSERGHEPKHVGQYRITDSEALAASMEAAGKIRIMIETKLSPGPSICNIRRHGDSSRWHDVGVSVASGNFLAAKRRGVVEGVDFGATGEVKKVDVTRMRERLDGGCIVVLSNLGYSSSGEVLNCNTYEVATACALAIGADKLICIIDGPILDESGHLIRFLTLEEADMLIRKRAKQSEIAAHYVKAVGEEDRTFLEHNDSVGIDASLQNGKSLSGRHNATFHNGVGFDNGNGLWSGEQGFAIGGEERQSRLNGYLSELAAAAFVCKGGVQRVHLLDGTIGGVLLLELFKRDGMGTMVASDLYEGTRMARATDLAGIRQIIQPLEESGTLVRRTDGELLKALDFFVVVEREGQIIACAALFPFFEEKCGEVAAIAVSPECRGQGQGDKLLDFIERRASSLGLETLFLLTTRTADWFTRRGFSECSIQLIPEERRKKINLSRNSKYYTKKLLPDTSGISVDRAFS</sequence>
<evidence type="ECO:0000256" key="2">
    <source>
        <dbReference type="ARBA" id="ARBA00009145"/>
    </source>
</evidence>
<evidence type="ECO:0000256" key="5">
    <source>
        <dbReference type="ARBA" id="ARBA00022605"/>
    </source>
</evidence>
<dbReference type="InterPro" id="IPR000182">
    <property type="entry name" value="GNAT_dom"/>
</dbReference>
<reference evidence="10" key="1">
    <citation type="journal article" date="2020" name="bioRxiv">
        <title>Hybrid origin of Populus tomentosa Carr. identified through genome sequencing and phylogenomic analysis.</title>
        <authorList>
            <person name="An X."/>
            <person name="Gao K."/>
            <person name="Chen Z."/>
            <person name="Li J."/>
            <person name="Yang X."/>
            <person name="Yang X."/>
            <person name="Zhou J."/>
            <person name="Guo T."/>
            <person name="Zhao T."/>
            <person name="Huang S."/>
            <person name="Miao D."/>
            <person name="Khan W.U."/>
            <person name="Rao P."/>
            <person name="Ye M."/>
            <person name="Lei B."/>
            <person name="Liao W."/>
            <person name="Wang J."/>
            <person name="Ji L."/>
            <person name="Li Y."/>
            <person name="Guo B."/>
            <person name="Mustafa N.S."/>
            <person name="Li S."/>
            <person name="Yun Q."/>
            <person name="Keller S.R."/>
            <person name="Mao J."/>
            <person name="Zhang R."/>
            <person name="Strauss S.H."/>
        </authorList>
    </citation>
    <scope>NUCLEOTIDE SEQUENCE</scope>
    <source>
        <strain evidence="10">GM15</strain>
        <tissue evidence="10">Leaf</tissue>
    </source>
</reference>
<dbReference type="NCBIfam" id="TIGR01890">
    <property type="entry name" value="N-Ac-Glu-synth"/>
    <property type="match status" value="1"/>
</dbReference>
<feature type="domain" description="N-acetyltransferase" evidence="9">
    <location>
        <begin position="546"/>
        <end position="694"/>
    </location>
</feature>
<dbReference type="InterPro" id="IPR010167">
    <property type="entry name" value="NH2A_AcTrfase"/>
</dbReference>
<dbReference type="GO" id="GO:0004042">
    <property type="term" value="F:L-glutamate N-acetyltransferase activity"/>
    <property type="evidence" value="ECO:0007669"/>
    <property type="project" value="InterPro"/>
</dbReference>
<dbReference type="GO" id="GO:0006526">
    <property type="term" value="P:L-arginine biosynthetic process"/>
    <property type="evidence" value="ECO:0007669"/>
    <property type="project" value="UniProtKB-KW"/>
</dbReference>
<keyword evidence="6" id="KW-0808">Transferase</keyword>
<keyword evidence="4" id="KW-0055">Arginine biosynthesis</keyword>
<dbReference type="HAMAP" id="MF_01105">
    <property type="entry name" value="N_acetyl_glu_synth"/>
    <property type="match status" value="1"/>
</dbReference>
<comment type="caution">
    <text evidence="10">The sequence shown here is derived from an EMBL/GenBank/DDBJ whole genome shotgun (WGS) entry which is preliminary data.</text>
</comment>
<dbReference type="PANTHER" id="PTHR30602">
    <property type="entry name" value="AMINO-ACID ACETYLTRANSFERASE"/>
    <property type="match status" value="1"/>
</dbReference>
<dbReference type="PROSITE" id="PS51186">
    <property type="entry name" value="GNAT"/>
    <property type="match status" value="1"/>
</dbReference>
<protein>
    <recommendedName>
        <fullName evidence="3">amino-acid N-acetyltransferase</fullName>
        <ecNumber evidence="3">2.3.1.1</ecNumber>
    </recommendedName>
</protein>
<dbReference type="AlphaFoldDB" id="A0A8X8CDJ9"/>
<dbReference type="InterPro" id="IPR033719">
    <property type="entry name" value="NAGS_kin"/>
</dbReference>
<accession>A0A8X8CDJ9</accession>
<proteinExistence type="inferred from homology"/>
<dbReference type="Proteomes" id="UP000886885">
    <property type="component" value="Chromosome 14A"/>
</dbReference>
<gene>
    <name evidence="10" type="ORF">POTOM_045997</name>
</gene>
<evidence type="ECO:0000256" key="6">
    <source>
        <dbReference type="ARBA" id="ARBA00022679"/>
    </source>
</evidence>
<dbReference type="EC" id="2.3.1.1" evidence="3"/>
<evidence type="ECO:0000256" key="7">
    <source>
        <dbReference type="ARBA" id="ARBA00023315"/>
    </source>
</evidence>